<reference evidence="3" key="1">
    <citation type="submission" date="2021-08" db="EMBL/GenBank/DDBJ databases">
        <authorList>
            <person name="Zhang H."/>
            <person name="Xu M."/>
            <person name="Yu Z."/>
            <person name="Yang L."/>
            <person name="Cai Y."/>
        </authorList>
    </citation>
    <scope>NUCLEOTIDE SEQUENCE</scope>
    <source>
        <strain evidence="3">CHL1</strain>
    </source>
</reference>
<dbReference type="Gene3D" id="3.20.20.100">
    <property type="entry name" value="NADP-dependent oxidoreductase domain"/>
    <property type="match status" value="1"/>
</dbReference>
<keyword evidence="1" id="KW-0560">Oxidoreductase</keyword>
<organism evidence="3 4">
    <name type="scientific">Chenggangzhangella methanolivorans</name>
    <dbReference type="NCBI Taxonomy" id="1437009"/>
    <lineage>
        <taxon>Bacteria</taxon>
        <taxon>Pseudomonadati</taxon>
        <taxon>Pseudomonadota</taxon>
        <taxon>Alphaproteobacteria</taxon>
        <taxon>Hyphomicrobiales</taxon>
        <taxon>Methylopilaceae</taxon>
        <taxon>Chenggangzhangella</taxon>
    </lineage>
</organism>
<dbReference type="CDD" id="cd19076">
    <property type="entry name" value="AKR_AKR13A_13D"/>
    <property type="match status" value="1"/>
</dbReference>
<dbReference type="Pfam" id="PF00248">
    <property type="entry name" value="Aldo_ket_red"/>
    <property type="match status" value="1"/>
</dbReference>
<dbReference type="RefSeq" id="WP_261404447.1">
    <property type="nucleotide sequence ID" value="NZ_CP081869.1"/>
</dbReference>
<dbReference type="InterPro" id="IPR023210">
    <property type="entry name" value="NADP_OxRdtase_dom"/>
</dbReference>
<dbReference type="AlphaFoldDB" id="A0A9E6RBA8"/>
<evidence type="ECO:0000313" key="3">
    <source>
        <dbReference type="EMBL" id="QZO01210.1"/>
    </source>
</evidence>
<dbReference type="Proteomes" id="UP000825701">
    <property type="component" value="Chromosome"/>
</dbReference>
<keyword evidence="4" id="KW-1185">Reference proteome</keyword>
<evidence type="ECO:0000256" key="1">
    <source>
        <dbReference type="ARBA" id="ARBA00023002"/>
    </source>
</evidence>
<dbReference type="PANTHER" id="PTHR43625:SF40">
    <property type="entry name" value="ALDO-KETO REDUCTASE YAKC [NADP(+)]"/>
    <property type="match status" value="1"/>
</dbReference>
<dbReference type="PANTHER" id="PTHR43625">
    <property type="entry name" value="AFLATOXIN B1 ALDEHYDE REDUCTASE"/>
    <property type="match status" value="1"/>
</dbReference>
<dbReference type="GO" id="GO:0005737">
    <property type="term" value="C:cytoplasm"/>
    <property type="evidence" value="ECO:0007669"/>
    <property type="project" value="TreeGrafter"/>
</dbReference>
<proteinExistence type="predicted"/>
<protein>
    <submittedName>
        <fullName evidence="3">Aldo/keto reductase</fullName>
    </submittedName>
</protein>
<gene>
    <name evidence="3" type="ORF">K6K41_06630</name>
</gene>
<evidence type="ECO:0000313" key="4">
    <source>
        <dbReference type="Proteomes" id="UP000825701"/>
    </source>
</evidence>
<evidence type="ECO:0000259" key="2">
    <source>
        <dbReference type="Pfam" id="PF00248"/>
    </source>
</evidence>
<sequence length="328" mass="35896">MKQRPLGRTGRLVSEIGLGCMGMSEFYGVRDDHESMETLHAAADYGVTFFDTADMYGAGHNEELVGRFLKERADDLLVATKFAIVRGANPADRRIDNSPAYIKQACEASLKRLGVEAIDLYYCHRFTGETPIDDVVGAMAELVWDGKVKAIGLSEVTSATLRRACETHHVAALQTEYSLWARDPESDQIATCRELGVTFVPYSPLGRGFLTGSVPQRGDLAAGDFRLIDPRFYGEAGEANAELVERVKDLAAERECEPAQIALAWVLAKQPDAIPIPGTKRRTWLMQNIDAAKVELTPDEVAVLDVAFDPSKVIGARYPQASMTGINA</sequence>
<dbReference type="InterPro" id="IPR036812">
    <property type="entry name" value="NAD(P)_OxRdtase_dom_sf"/>
</dbReference>
<name>A0A9E6RBA8_9HYPH</name>
<dbReference type="EMBL" id="CP081869">
    <property type="protein sequence ID" value="QZO01210.1"/>
    <property type="molecule type" value="Genomic_DNA"/>
</dbReference>
<accession>A0A9E6RBA8</accession>
<feature type="domain" description="NADP-dependent oxidoreductase" evidence="2">
    <location>
        <begin position="15"/>
        <end position="305"/>
    </location>
</feature>
<dbReference type="KEGG" id="cmet:K6K41_06630"/>
<dbReference type="InterPro" id="IPR050791">
    <property type="entry name" value="Aldo-Keto_reductase"/>
</dbReference>
<dbReference type="GO" id="GO:0016491">
    <property type="term" value="F:oxidoreductase activity"/>
    <property type="evidence" value="ECO:0007669"/>
    <property type="project" value="UniProtKB-KW"/>
</dbReference>
<dbReference type="SUPFAM" id="SSF51430">
    <property type="entry name" value="NAD(P)-linked oxidoreductase"/>
    <property type="match status" value="1"/>
</dbReference>